<sequence length="65" mass="7002">MTGSKRSGHAPASRLATRPLFGYHPPMTKRSASFSVRPSAFAGETVRALFSTLLLLGLSGDRRAR</sequence>
<evidence type="ECO:0000313" key="3">
    <source>
        <dbReference type="Proteomes" id="UP000323258"/>
    </source>
</evidence>
<accession>A0A5D4GMC6</accession>
<comment type="caution">
    <text evidence="2">The sequence shown here is derived from an EMBL/GenBank/DDBJ whole genome shotgun (WGS) entry which is preliminary data.</text>
</comment>
<keyword evidence="3" id="KW-1185">Reference proteome</keyword>
<proteinExistence type="predicted"/>
<dbReference type="AlphaFoldDB" id="A0A5D4GMC6"/>
<name>A0A5D4GMC6_9HYPH</name>
<dbReference type="RefSeq" id="WP_148916340.1">
    <property type="nucleotide sequence ID" value="NZ_VSZS01000067.1"/>
</dbReference>
<dbReference type="EMBL" id="VSZS01000067">
    <property type="protein sequence ID" value="TYR29981.1"/>
    <property type="molecule type" value="Genomic_DNA"/>
</dbReference>
<evidence type="ECO:0000256" key="1">
    <source>
        <dbReference type="SAM" id="MobiDB-lite"/>
    </source>
</evidence>
<dbReference type="Proteomes" id="UP000323258">
    <property type="component" value="Unassembled WGS sequence"/>
</dbReference>
<gene>
    <name evidence="2" type="ORF">FY036_18955</name>
</gene>
<organism evidence="2 3">
    <name type="scientific">Neoaquamicrobium microcysteis</name>
    <dbReference type="NCBI Taxonomy" id="2682781"/>
    <lineage>
        <taxon>Bacteria</taxon>
        <taxon>Pseudomonadati</taxon>
        <taxon>Pseudomonadota</taxon>
        <taxon>Alphaproteobacteria</taxon>
        <taxon>Hyphomicrobiales</taxon>
        <taxon>Phyllobacteriaceae</taxon>
        <taxon>Neoaquamicrobium</taxon>
    </lineage>
</organism>
<reference evidence="2 3" key="1">
    <citation type="submission" date="2019-08" db="EMBL/GenBank/DDBJ databases">
        <authorList>
            <person name="Seo Y.L."/>
        </authorList>
    </citation>
    <scope>NUCLEOTIDE SEQUENCE [LARGE SCALE GENOMIC DNA]</scope>
    <source>
        <strain evidence="2 3">MaA-C15</strain>
    </source>
</reference>
<reference evidence="2 3" key="2">
    <citation type="submission" date="2019-09" db="EMBL/GenBank/DDBJ databases">
        <title>Mesorhizobium sp. MaA-C15 isolated from Microcystis aeruginosa.</title>
        <authorList>
            <person name="Jeong S.E."/>
            <person name="Jin H.M."/>
            <person name="Jeon C.O."/>
        </authorList>
    </citation>
    <scope>NUCLEOTIDE SEQUENCE [LARGE SCALE GENOMIC DNA]</scope>
    <source>
        <strain evidence="2 3">MaA-C15</strain>
    </source>
</reference>
<protein>
    <submittedName>
        <fullName evidence="2">Uncharacterized protein</fullName>
    </submittedName>
</protein>
<evidence type="ECO:0000313" key="2">
    <source>
        <dbReference type="EMBL" id="TYR29981.1"/>
    </source>
</evidence>
<feature type="region of interest" description="Disordered" evidence="1">
    <location>
        <begin position="1"/>
        <end position="24"/>
    </location>
</feature>